<evidence type="ECO:0000313" key="2">
    <source>
        <dbReference type="Proteomes" id="UP000727056"/>
    </source>
</evidence>
<gene>
    <name evidence="1" type="ORF">HCN52_17055</name>
</gene>
<evidence type="ECO:0000313" key="1">
    <source>
        <dbReference type="EMBL" id="NJQ16599.1"/>
    </source>
</evidence>
<name>A0ABX1CHA4_9ACTN</name>
<dbReference type="RefSeq" id="WP_168089321.1">
    <property type="nucleotide sequence ID" value="NZ_BHZH01000237.1"/>
</dbReference>
<dbReference type="EMBL" id="JAAVJC010000170">
    <property type="protein sequence ID" value="NJQ16599.1"/>
    <property type="molecule type" value="Genomic_DNA"/>
</dbReference>
<accession>A0ABX1CHA4</accession>
<dbReference type="Pfam" id="PF14435">
    <property type="entry name" value="SUKH-4"/>
    <property type="match status" value="1"/>
</dbReference>
<reference evidence="1 2" key="1">
    <citation type="submission" date="2020-03" db="EMBL/GenBank/DDBJ databases">
        <title>Draft genome of Streptomyces sp. ventii, isolated from the Axial Seamount in the Pacific Ocean, and resequencing of the two type strains Streptomyces lonarensis strain NCL 716 and Streptomyces bohaiensis strain 11A07.</title>
        <authorList>
            <person name="Loughran R.M."/>
            <person name="Pfannmuller K.M."/>
            <person name="Wasson B.J."/>
            <person name="Deadmond M.C."/>
            <person name="Paddock B.E."/>
            <person name="Koyack M.J."/>
            <person name="Gallegos D.A."/>
            <person name="Mitchell E.A."/>
            <person name="Ushijima B."/>
            <person name="Saw J.H."/>
            <person name="Mcphail K.L."/>
            <person name="Videau P."/>
        </authorList>
    </citation>
    <scope>NUCLEOTIDE SEQUENCE [LARGE SCALE GENOMIC DNA]</scope>
    <source>
        <strain evidence="1 2">11A07</strain>
    </source>
</reference>
<organism evidence="1 2">
    <name type="scientific">Streptomyces bohaiensis</name>
    <dbReference type="NCBI Taxonomy" id="1431344"/>
    <lineage>
        <taxon>Bacteria</taxon>
        <taxon>Bacillati</taxon>
        <taxon>Actinomycetota</taxon>
        <taxon>Actinomycetes</taxon>
        <taxon>Kitasatosporales</taxon>
        <taxon>Streptomycetaceae</taxon>
        <taxon>Streptomyces</taxon>
    </lineage>
</organism>
<protein>
    <recommendedName>
        <fullName evidence="3">SUKH-4 immunity protein of toxin-antitoxin system</fullName>
    </recommendedName>
</protein>
<proteinExistence type="predicted"/>
<keyword evidence="2" id="KW-1185">Reference proteome</keyword>
<dbReference type="InterPro" id="IPR025851">
    <property type="entry name" value="SUKH-4"/>
</dbReference>
<dbReference type="Proteomes" id="UP000727056">
    <property type="component" value="Unassembled WGS sequence"/>
</dbReference>
<comment type="caution">
    <text evidence="1">The sequence shown here is derived from an EMBL/GenBank/DDBJ whole genome shotgun (WGS) entry which is preliminary data.</text>
</comment>
<sequence length="147" mass="15472">MDDVELAELLDQREAFPYPGTWLAAPFANREAGGRKLAVVARDEGLSFIGVDRADGGVWGVPEGGAPNLVNTGLTELVACSRAYREASVRLAGTGDGPEAPGTEPLAGDHLTQTLVSRFREIDPAAVADENTFWSVAAEELGYAVAD</sequence>
<evidence type="ECO:0008006" key="3">
    <source>
        <dbReference type="Google" id="ProtNLM"/>
    </source>
</evidence>